<organism evidence="1 2">
    <name type="scientific">Sinanodonta woodiana</name>
    <name type="common">Chinese pond mussel</name>
    <name type="synonym">Anodonta woodiana</name>
    <dbReference type="NCBI Taxonomy" id="1069815"/>
    <lineage>
        <taxon>Eukaryota</taxon>
        <taxon>Metazoa</taxon>
        <taxon>Spiralia</taxon>
        <taxon>Lophotrochozoa</taxon>
        <taxon>Mollusca</taxon>
        <taxon>Bivalvia</taxon>
        <taxon>Autobranchia</taxon>
        <taxon>Heteroconchia</taxon>
        <taxon>Palaeoheterodonta</taxon>
        <taxon>Unionida</taxon>
        <taxon>Unionoidea</taxon>
        <taxon>Unionidae</taxon>
        <taxon>Unioninae</taxon>
        <taxon>Sinanodonta</taxon>
    </lineage>
</organism>
<sequence length="77" mass="8720">MNSWDQLQLFEAQNNNMSITIETGINNFLAELFPTLCHTAKRYLLALSISLPSRCLFNTAGNTYTKTKSCINVDNME</sequence>
<name>A0ABD3WCZ4_SINWO</name>
<evidence type="ECO:0000313" key="2">
    <source>
        <dbReference type="Proteomes" id="UP001634394"/>
    </source>
</evidence>
<dbReference type="AlphaFoldDB" id="A0ABD3WCZ4"/>
<keyword evidence="2" id="KW-1185">Reference proteome</keyword>
<gene>
    <name evidence="1" type="ORF">ACJMK2_039467</name>
</gene>
<dbReference type="Proteomes" id="UP001634394">
    <property type="component" value="Unassembled WGS sequence"/>
</dbReference>
<dbReference type="EMBL" id="JBJQND010000007">
    <property type="protein sequence ID" value="KAL3871471.1"/>
    <property type="molecule type" value="Genomic_DNA"/>
</dbReference>
<reference evidence="1 2" key="1">
    <citation type="submission" date="2024-11" db="EMBL/GenBank/DDBJ databases">
        <title>Chromosome-level genome assembly of the freshwater bivalve Anodonta woodiana.</title>
        <authorList>
            <person name="Chen X."/>
        </authorList>
    </citation>
    <scope>NUCLEOTIDE SEQUENCE [LARGE SCALE GENOMIC DNA]</scope>
    <source>
        <strain evidence="1">MN2024</strain>
        <tissue evidence="1">Gills</tissue>
    </source>
</reference>
<protein>
    <submittedName>
        <fullName evidence="1">Uncharacterized protein</fullName>
    </submittedName>
</protein>
<accession>A0ABD3WCZ4</accession>
<comment type="caution">
    <text evidence="1">The sequence shown here is derived from an EMBL/GenBank/DDBJ whole genome shotgun (WGS) entry which is preliminary data.</text>
</comment>
<proteinExistence type="predicted"/>
<evidence type="ECO:0000313" key="1">
    <source>
        <dbReference type="EMBL" id="KAL3871471.1"/>
    </source>
</evidence>